<organism evidence="2 3">
    <name type="scientific">Ignatzschineria ureiclastica</name>
    <dbReference type="NCBI Taxonomy" id="472582"/>
    <lineage>
        <taxon>Bacteria</taxon>
        <taxon>Pseudomonadati</taxon>
        <taxon>Pseudomonadota</taxon>
        <taxon>Gammaproteobacteria</taxon>
        <taxon>Cardiobacteriales</taxon>
        <taxon>Ignatzschineriaceae</taxon>
        <taxon>Ignatzschineria</taxon>
    </lineage>
</organism>
<dbReference type="EMBL" id="QEWQ01000001">
    <property type="protein sequence ID" value="PWD81785.1"/>
    <property type="molecule type" value="Genomic_DNA"/>
</dbReference>
<dbReference type="RefSeq" id="WP_109188412.1">
    <property type="nucleotide sequence ID" value="NZ_BMYA01000001.1"/>
</dbReference>
<comment type="caution">
    <text evidence="2">The sequence shown here is derived from an EMBL/GenBank/DDBJ whole genome shotgun (WGS) entry which is preliminary data.</text>
</comment>
<evidence type="ECO:0000256" key="1">
    <source>
        <dbReference type="SAM" id="SignalP"/>
    </source>
</evidence>
<protein>
    <submittedName>
        <fullName evidence="2">Uncharacterized protein</fullName>
    </submittedName>
</protein>
<gene>
    <name evidence="2" type="ORF">DC083_00905</name>
</gene>
<name>A0A2U2AGK9_9GAMM</name>
<feature type="chain" id="PRO_5015433129" evidence="1">
    <location>
        <begin position="32"/>
        <end position="158"/>
    </location>
</feature>
<evidence type="ECO:0000313" key="3">
    <source>
        <dbReference type="Proteomes" id="UP000245020"/>
    </source>
</evidence>
<dbReference type="AlphaFoldDB" id="A0A2U2AGK9"/>
<evidence type="ECO:0000313" key="2">
    <source>
        <dbReference type="EMBL" id="PWD81785.1"/>
    </source>
</evidence>
<reference evidence="3" key="1">
    <citation type="submission" date="2018-05" db="EMBL/GenBank/DDBJ databases">
        <title>Ignatzschineria dubaiensis sp. nov., isolated from necrotic foot tissues of dromedaries (Camelus dromedarius) and associated maggots in Dubai, United Arab Emirates.</title>
        <authorList>
            <person name="Tsang C.C."/>
            <person name="Tang J.Y.M."/>
            <person name="Fong J.Y.H."/>
            <person name="Kinne J."/>
            <person name="Lee H.H."/>
            <person name="Joseph M."/>
            <person name="Jose S."/>
            <person name="Schuster R.K."/>
            <person name="Tang Y."/>
            <person name="Sivakumar S."/>
            <person name="Chen J.H.K."/>
            <person name="Teng J.L.L."/>
            <person name="Lau S.K.P."/>
            <person name="Wernery U."/>
            <person name="Woo P.C.Y."/>
        </authorList>
    </citation>
    <scope>NUCLEOTIDE SEQUENCE [LARGE SCALE GENOMIC DNA]</scope>
    <source>
        <strain evidence="3">KCTC 22644</strain>
    </source>
</reference>
<feature type="signal peptide" evidence="1">
    <location>
        <begin position="1"/>
        <end position="31"/>
    </location>
</feature>
<keyword evidence="3" id="KW-1185">Reference proteome</keyword>
<dbReference type="Proteomes" id="UP000245020">
    <property type="component" value="Unassembled WGS sequence"/>
</dbReference>
<proteinExistence type="predicted"/>
<sequence>MALHPLSRIAITTLIAGAGLLNLALADSAQAKRIAKANYQYCIQESLANPYYCDCISKVYEENLGDANLSKTEENFVIKVLSGKLALDALGPQELALSELVTQKIDAAQFESSFTQCFGYLEESFEPSTTQPDTISQDQQKAIEEAEAIEEIEGEEGI</sequence>
<accession>A0A2U2AGK9</accession>
<dbReference type="OrthoDB" id="9912522at2"/>
<keyword evidence="1" id="KW-0732">Signal</keyword>